<evidence type="ECO:0000259" key="2">
    <source>
        <dbReference type="Pfam" id="PF01764"/>
    </source>
</evidence>
<sequence length="1265" mass="138701">MDTRSLEVGSNGSQPEQGADALNSMDQTAISSFDWGNTTTSDDGSDWLDMALQIAMAQPDSADSKQARPAQTYQSMSASMSMPDEAAASKPRLDKLHEQVVTVTKQARESSPMTLGLLNRAAVCAQLASRAYKDEPLFEAGKDQLKWKGLLPSIKMPKGCQLDKPLPDSFEASLVKWHKSQEYTTVEDFITKENLKTGLQSYSAAAFITWLQDNSEKYLPFIQWAIWYVEDLGYVTAFKGSTDAEDWLANFLITDKKLEHDPKVTVHAGMYSRVQVAWEGAKETEEGILHFIKQDAELHPERCRRDGQIPVLLTGHSLGGGYSTTLLLHLLALKSSAANTSLDRIQLEGAVTFGAPLTLVQAATPGDAPEGNSNVSFNAALKLLAGCRLHNFVNGKDLVPRSLGRALGNVIDVVQASYKAASVLSIFVLSKRWGNLLKDADSKAGIDGVVKWAMRMLEDLEEKQSGYLPLGTYHLLLAGRLDNCNSAEQPELLDLGVKEMLPGTTNVWAFTKSLCDSSSLANKFDTEFVYAHKMQHPEEPLNQKDVIKRYAPTYTSSLEAVFKRMRLGKSPVNLRLGWSSDPQESLSVGSIHLQEEANLLFQGGMTADFGTPCLWRKLRGLKKASDFPVAVPVQQHAIFKSMASDFRDKLSPARLVGEEVEGSLAVEQKLASKQELNEYWDQEEEELPFWSDMVSKDLDELLLDIVSLGTGPSVVHQLALLGSSKSPGSEYACTRLQAVFEGLQSTVKGVCESLKAELQKPGQLQSGKQSDICSLLDEVLLRHGDLLTSAGKNGRQMDRKAASRMREGANKLINLVHARLHEAFYPEPKAEDRTYASFLPEPLQELRARFSLHLVWAVGALFQDMADESMQRSGKESSTLCGHMQHSLAEALSGMSIYNMARPATQTLLADYKCLVSSLKQDWQSSKTGNGMAAGVLTMPELLWDDGLFSLSKILEGLHPEEPGSSSELARPITLLTQAEVDCMAAYSAVPGRNPEFAERTGQPDNQVRDMLLELGMPPDAATRCCTRLMRDTAQVEVVKSVVRPCFRWQLETYMRCEFGSADLVCAVPRTLPPVAPCWGKINASTDGATDFISATAALGRYAWSGVSIASFETDAGGQEVGGWSFMDERFFSGEQGRQVTGDGDGQILLNPQDFDWVLASSGIPANAVPVGRDSLGESIYSAVCRQKHDKRSFIAGKARDVTKGSCATYSLDGTEVVPYAGEGYVMCHKGSMADAKLSKQEMKWCFQEQPVGLVAYPLRTSMVY</sequence>
<dbReference type="SMART" id="SM00696">
    <property type="entry name" value="DM9"/>
    <property type="match status" value="1"/>
</dbReference>
<name>A0AAW1QWU9_9CHLO</name>
<dbReference type="AlphaFoldDB" id="A0AAW1QWU9"/>
<dbReference type="Pfam" id="PF01764">
    <property type="entry name" value="Lipase_3"/>
    <property type="match status" value="1"/>
</dbReference>
<evidence type="ECO:0000256" key="1">
    <source>
        <dbReference type="SAM" id="MobiDB-lite"/>
    </source>
</evidence>
<keyword evidence="4" id="KW-1185">Reference proteome</keyword>
<protein>
    <recommendedName>
        <fullName evidence="2">Fungal lipase-type domain-containing protein</fullName>
    </recommendedName>
</protein>
<feature type="region of interest" description="Disordered" evidence="1">
    <location>
        <begin position="58"/>
        <end position="86"/>
    </location>
</feature>
<dbReference type="InterPro" id="IPR029058">
    <property type="entry name" value="AB_hydrolase_fold"/>
</dbReference>
<dbReference type="Proteomes" id="UP001438707">
    <property type="component" value="Unassembled WGS sequence"/>
</dbReference>
<proteinExistence type="predicted"/>
<evidence type="ECO:0000313" key="4">
    <source>
        <dbReference type="Proteomes" id="UP001438707"/>
    </source>
</evidence>
<gene>
    <name evidence="3" type="ORF">WJX74_006440</name>
</gene>
<feature type="compositionally biased region" description="Polar residues" evidence="1">
    <location>
        <begin position="69"/>
        <end position="80"/>
    </location>
</feature>
<dbReference type="InterPro" id="IPR006616">
    <property type="entry name" value="DM9_repeat"/>
</dbReference>
<dbReference type="GO" id="GO:0006629">
    <property type="term" value="P:lipid metabolic process"/>
    <property type="evidence" value="ECO:0007669"/>
    <property type="project" value="InterPro"/>
</dbReference>
<dbReference type="SUPFAM" id="SSF53474">
    <property type="entry name" value="alpha/beta-Hydrolases"/>
    <property type="match status" value="1"/>
</dbReference>
<organism evidence="3 4">
    <name type="scientific">Apatococcus lobatus</name>
    <dbReference type="NCBI Taxonomy" id="904363"/>
    <lineage>
        <taxon>Eukaryota</taxon>
        <taxon>Viridiplantae</taxon>
        <taxon>Chlorophyta</taxon>
        <taxon>core chlorophytes</taxon>
        <taxon>Trebouxiophyceae</taxon>
        <taxon>Chlorellales</taxon>
        <taxon>Chlorellaceae</taxon>
        <taxon>Apatococcus</taxon>
    </lineage>
</organism>
<accession>A0AAW1QWU9</accession>
<dbReference type="InterPro" id="IPR002921">
    <property type="entry name" value="Fungal_lipase-type"/>
</dbReference>
<evidence type="ECO:0000313" key="3">
    <source>
        <dbReference type="EMBL" id="KAK9825770.1"/>
    </source>
</evidence>
<feature type="region of interest" description="Disordered" evidence="1">
    <location>
        <begin position="1"/>
        <end position="27"/>
    </location>
</feature>
<dbReference type="Gene3D" id="3.40.50.1820">
    <property type="entry name" value="alpha/beta hydrolase"/>
    <property type="match status" value="1"/>
</dbReference>
<feature type="domain" description="Fungal lipase-type" evidence="2">
    <location>
        <begin position="236"/>
        <end position="402"/>
    </location>
</feature>
<reference evidence="3 4" key="1">
    <citation type="journal article" date="2024" name="Nat. Commun.">
        <title>Phylogenomics reveals the evolutionary origins of lichenization in chlorophyte algae.</title>
        <authorList>
            <person name="Puginier C."/>
            <person name="Libourel C."/>
            <person name="Otte J."/>
            <person name="Skaloud P."/>
            <person name="Haon M."/>
            <person name="Grisel S."/>
            <person name="Petersen M."/>
            <person name="Berrin J.G."/>
            <person name="Delaux P.M."/>
            <person name="Dal Grande F."/>
            <person name="Keller J."/>
        </authorList>
    </citation>
    <scope>NUCLEOTIDE SEQUENCE [LARGE SCALE GENOMIC DNA]</scope>
    <source>
        <strain evidence="3 4">SAG 2145</strain>
    </source>
</reference>
<dbReference type="EMBL" id="JALJOS010000023">
    <property type="protein sequence ID" value="KAK9825770.1"/>
    <property type="molecule type" value="Genomic_DNA"/>
</dbReference>
<comment type="caution">
    <text evidence="3">The sequence shown here is derived from an EMBL/GenBank/DDBJ whole genome shotgun (WGS) entry which is preliminary data.</text>
</comment>